<dbReference type="AlphaFoldDB" id="A0A1Y1VB51"/>
<evidence type="ECO:0000256" key="1">
    <source>
        <dbReference type="SAM" id="Phobius"/>
    </source>
</evidence>
<sequence length="127" mass="15295">NEEDNDGYLIDIIKKFNIESEKNNWDIQLISKPYSSSNNVEDYNLYLEKSFKNKNVDIDLFIFNHVYLKHYSNYLQNLRLYFSYEHLNSYLTETGKQTNIYNSHIYSFVNIYLSFIIIIIIIIIIID</sequence>
<dbReference type="EMBL" id="MCFH01000021">
    <property type="protein sequence ID" value="ORX50294.1"/>
    <property type="molecule type" value="Genomic_DNA"/>
</dbReference>
<protein>
    <submittedName>
        <fullName evidence="2">Uncharacterized protein</fullName>
    </submittedName>
</protein>
<keyword evidence="1" id="KW-0472">Membrane</keyword>
<comment type="caution">
    <text evidence="2">The sequence shown here is derived from an EMBL/GenBank/DDBJ whole genome shotgun (WGS) entry which is preliminary data.</text>
</comment>
<reference evidence="2 3" key="1">
    <citation type="submission" date="2016-08" db="EMBL/GenBank/DDBJ databases">
        <title>Genomes of anaerobic fungi encode conserved fungal cellulosomes for biomass hydrolysis.</title>
        <authorList>
            <consortium name="DOE Joint Genome Institute"/>
            <person name="Haitjema C.H."/>
            <person name="Gilmore S.P."/>
            <person name="Henske J.K."/>
            <person name="Solomon K.V."/>
            <person name="De Groot R."/>
            <person name="Kuo A."/>
            <person name="Mondo S.J."/>
            <person name="Salamov A.A."/>
            <person name="Labutti K."/>
            <person name="Zhao Z."/>
            <person name="Chiniquy J."/>
            <person name="Barry K."/>
            <person name="Brewer H.M."/>
            <person name="Purvine S.O."/>
            <person name="Wright A.T."/>
            <person name="Boxma B."/>
            <person name="Van Alen T."/>
            <person name="Hackstein J.H."/>
            <person name="Baker S.E."/>
            <person name="Grigoriev I.V."/>
            <person name="O'Malley M.A."/>
        </authorList>
    </citation>
    <scope>NUCLEOTIDE SEQUENCE [LARGE SCALE GENOMIC DNA]</scope>
    <source>
        <strain evidence="3">finn</strain>
    </source>
</reference>
<name>A0A1Y1VB51_9FUNG</name>
<evidence type="ECO:0000313" key="3">
    <source>
        <dbReference type="Proteomes" id="UP000193719"/>
    </source>
</evidence>
<gene>
    <name evidence="2" type="ORF">BCR36DRAFT_290124</name>
</gene>
<organism evidence="2 3">
    <name type="scientific">Piromyces finnis</name>
    <dbReference type="NCBI Taxonomy" id="1754191"/>
    <lineage>
        <taxon>Eukaryota</taxon>
        <taxon>Fungi</taxon>
        <taxon>Fungi incertae sedis</taxon>
        <taxon>Chytridiomycota</taxon>
        <taxon>Chytridiomycota incertae sedis</taxon>
        <taxon>Neocallimastigomycetes</taxon>
        <taxon>Neocallimastigales</taxon>
        <taxon>Neocallimastigaceae</taxon>
        <taxon>Piromyces</taxon>
    </lineage>
</organism>
<accession>A0A1Y1VB51</accession>
<reference evidence="2 3" key="2">
    <citation type="submission" date="2016-08" db="EMBL/GenBank/DDBJ databases">
        <title>Pervasive Adenine N6-methylation of Active Genes in Fungi.</title>
        <authorList>
            <consortium name="DOE Joint Genome Institute"/>
            <person name="Mondo S.J."/>
            <person name="Dannebaum R.O."/>
            <person name="Kuo R.C."/>
            <person name="Labutti K."/>
            <person name="Haridas S."/>
            <person name="Kuo A."/>
            <person name="Salamov A."/>
            <person name="Ahrendt S.R."/>
            <person name="Lipzen A."/>
            <person name="Sullivan W."/>
            <person name="Andreopoulos W.B."/>
            <person name="Clum A."/>
            <person name="Lindquist E."/>
            <person name="Daum C."/>
            <person name="Ramamoorthy G.K."/>
            <person name="Gryganskyi A."/>
            <person name="Culley D."/>
            <person name="Magnuson J.K."/>
            <person name="James T.Y."/>
            <person name="O'Malley M.A."/>
            <person name="Stajich J.E."/>
            <person name="Spatafora J.W."/>
            <person name="Visel A."/>
            <person name="Grigoriev I.V."/>
        </authorList>
    </citation>
    <scope>NUCLEOTIDE SEQUENCE [LARGE SCALE GENOMIC DNA]</scope>
    <source>
        <strain evidence="3">finn</strain>
    </source>
</reference>
<proteinExistence type="predicted"/>
<keyword evidence="3" id="KW-1185">Reference proteome</keyword>
<feature type="transmembrane region" description="Helical" evidence="1">
    <location>
        <begin position="105"/>
        <end position="126"/>
    </location>
</feature>
<keyword evidence="1" id="KW-0812">Transmembrane</keyword>
<evidence type="ECO:0000313" key="2">
    <source>
        <dbReference type="EMBL" id="ORX50294.1"/>
    </source>
</evidence>
<dbReference type="Proteomes" id="UP000193719">
    <property type="component" value="Unassembled WGS sequence"/>
</dbReference>
<keyword evidence="1" id="KW-1133">Transmembrane helix</keyword>
<feature type="non-terminal residue" evidence="2">
    <location>
        <position position="1"/>
    </location>
</feature>